<dbReference type="PANTHER" id="PTHR12941">
    <property type="entry name" value="ER MEMBRANE PROTEIN COMPLEX"/>
    <property type="match status" value="1"/>
</dbReference>
<dbReference type="AlphaFoldDB" id="G0URB1"/>
<dbReference type="EMBL" id="HE575321">
    <property type="protein sequence ID" value="CCC91923.1"/>
    <property type="molecule type" value="Genomic_DNA"/>
</dbReference>
<dbReference type="Pfam" id="PF03665">
    <property type="entry name" value="UPF0172"/>
    <property type="match status" value="1"/>
</dbReference>
<reference evidence="2" key="1">
    <citation type="journal article" date="2012" name="Proc. Natl. Acad. Sci. U.S.A.">
        <title>Antigenic diversity is generated by distinct evolutionary mechanisms in African trypanosome species.</title>
        <authorList>
            <person name="Jackson A.P."/>
            <person name="Berry A."/>
            <person name="Aslett M."/>
            <person name="Allison H.C."/>
            <person name="Burton P."/>
            <person name="Vavrova-Anderson J."/>
            <person name="Brown R."/>
            <person name="Browne H."/>
            <person name="Corton N."/>
            <person name="Hauser H."/>
            <person name="Gamble J."/>
            <person name="Gilderthorp R."/>
            <person name="Marcello L."/>
            <person name="McQuillan J."/>
            <person name="Otto T.D."/>
            <person name="Quail M.A."/>
            <person name="Sanders M.J."/>
            <person name="van Tonder A."/>
            <person name="Ginger M.L."/>
            <person name="Field M.C."/>
            <person name="Barry J.D."/>
            <person name="Hertz-Fowler C."/>
            <person name="Berriman M."/>
        </authorList>
    </citation>
    <scope>NUCLEOTIDE SEQUENCE</scope>
    <source>
        <strain evidence="2">IL3000</strain>
    </source>
</reference>
<feature type="compositionally biased region" description="Polar residues" evidence="1">
    <location>
        <begin position="56"/>
        <end position="69"/>
    </location>
</feature>
<name>G0URB1_TRYCI</name>
<organism evidence="2">
    <name type="scientific">Trypanosoma congolense (strain IL3000)</name>
    <dbReference type="NCBI Taxonomy" id="1068625"/>
    <lineage>
        <taxon>Eukaryota</taxon>
        <taxon>Discoba</taxon>
        <taxon>Euglenozoa</taxon>
        <taxon>Kinetoplastea</taxon>
        <taxon>Metakinetoplastina</taxon>
        <taxon>Trypanosomatida</taxon>
        <taxon>Trypanosomatidae</taxon>
        <taxon>Trypanosoma</taxon>
        <taxon>Nannomonas</taxon>
    </lineage>
</organism>
<gene>
    <name evidence="2" type="ORF">TCIL3000_8_1400</name>
</gene>
<dbReference type="CDD" id="cd08060">
    <property type="entry name" value="MPN_UPF0172"/>
    <property type="match status" value="1"/>
</dbReference>
<feature type="region of interest" description="Disordered" evidence="1">
    <location>
        <begin position="50"/>
        <end position="69"/>
    </location>
</feature>
<evidence type="ECO:0008006" key="3">
    <source>
        <dbReference type="Google" id="ProtNLM"/>
    </source>
</evidence>
<dbReference type="GO" id="GO:0072546">
    <property type="term" value="C:EMC complex"/>
    <property type="evidence" value="ECO:0007669"/>
    <property type="project" value="InterPro"/>
</dbReference>
<sequence length="264" mass="28021">MSPQGASTSPPPVTSSIEAYVKALLHCQKYPTQAVAGFLIGKRISAGGNSSGASNLSTPTGGSGANVSISGSTANTNSAGINNLNSTSTGSDGAECVFVADSVPLFHTIMMTNPHPMMTVAYAQVSSYARTKGLVLLGYYIANERAGDTAVSPFTEKVLRMLHSRRSGVHEPLLWKIVSTRSSDVMDVQGAYYNSSSGSFTDAPPLTFGRWNSDTLSCETTESKATALEAFENSMDALKQFQLVDFEDHLESVQLDYLDQPIPT</sequence>
<dbReference type="PANTHER" id="PTHR12941:SF10">
    <property type="entry name" value="ER MEMBRANE PROTEIN COMPLEX SUBUNIT 8_9 HOMOLOG"/>
    <property type="match status" value="1"/>
</dbReference>
<proteinExistence type="predicted"/>
<protein>
    <recommendedName>
        <fullName evidence="3">MPN domain-containing protein</fullName>
    </recommendedName>
</protein>
<evidence type="ECO:0000256" key="1">
    <source>
        <dbReference type="SAM" id="MobiDB-lite"/>
    </source>
</evidence>
<dbReference type="InterPro" id="IPR005366">
    <property type="entry name" value="EMC8/9"/>
</dbReference>
<dbReference type="VEuPathDB" id="TriTrypDB:TcIL3000_8_1400"/>
<accession>G0URB1</accession>
<evidence type="ECO:0000313" key="2">
    <source>
        <dbReference type="EMBL" id="CCC91923.1"/>
    </source>
</evidence>